<evidence type="ECO:0000256" key="7">
    <source>
        <dbReference type="ARBA" id="ARBA00022692"/>
    </source>
</evidence>
<protein>
    <recommendedName>
        <fullName evidence="4 17">NADH-ubiquinone oxidoreductase chain 2</fullName>
        <ecNumber evidence="3 17">7.1.1.2</ecNumber>
    </recommendedName>
</protein>
<dbReference type="AlphaFoldDB" id="M1FT08"/>
<dbReference type="CTD" id="4536"/>
<feature type="transmembrane region" description="Helical" evidence="17">
    <location>
        <begin position="200"/>
        <end position="219"/>
    </location>
</feature>
<dbReference type="InterPro" id="IPR003917">
    <property type="entry name" value="NADH_UbQ_OxRdtase_chain2"/>
</dbReference>
<dbReference type="GO" id="GO:0006120">
    <property type="term" value="P:mitochondrial electron transport, NADH to ubiquinone"/>
    <property type="evidence" value="ECO:0007669"/>
    <property type="project" value="InterPro"/>
</dbReference>
<evidence type="ECO:0000256" key="13">
    <source>
        <dbReference type="ARBA" id="ARBA00023075"/>
    </source>
</evidence>
<keyword evidence="10 17" id="KW-0249">Electron transport</keyword>
<keyword evidence="11 17" id="KW-1133">Transmembrane helix</keyword>
<evidence type="ECO:0000256" key="2">
    <source>
        <dbReference type="ARBA" id="ARBA00007012"/>
    </source>
</evidence>
<evidence type="ECO:0000256" key="12">
    <source>
        <dbReference type="ARBA" id="ARBA00023027"/>
    </source>
</evidence>
<evidence type="ECO:0000256" key="15">
    <source>
        <dbReference type="ARBA" id="ARBA00023136"/>
    </source>
</evidence>
<feature type="transmembrane region" description="Helical" evidence="17">
    <location>
        <begin position="314"/>
        <end position="331"/>
    </location>
</feature>
<feature type="transmembrane region" description="Helical" evidence="17">
    <location>
        <begin position="272"/>
        <end position="293"/>
    </location>
</feature>
<keyword evidence="15 17" id="KW-0472">Membrane</keyword>
<keyword evidence="13 17" id="KW-0830">Ubiquinone</keyword>
<evidence type="ECO:0000256" key="16">
    <source>
        <dbReference type="ARBA" id="ARBA00049551"/>
    </source>
</evidence>
<keyword evidence="12 17" id="KW-0520">NAD</keyword>
<keyword evidence="14 17" id="KW-0496">Mitochondrion</keyword>
<dbReference type="PRINTS" id="PR01436">
    <property type="entry name" value="NADHDHGNASE2"/>
</dbReference>
<dbReference type="PANTHER" id="PTHR46552">
    <property type="entry name" value="NADH-UBIQUINONE OXIDOREDUCTASE CHAIN 2"/>
    <property type="match status" value="1"/>
</dbReference>
<gene>
    <name evidence="19" type="primary">ND2</name>
</gene>
<feature type="transmembrane region" description="Helical" evidence="17">
    <location>
        <begin position="89"/>
        <end position="110"/>
    </location>
</feature>
<dbReference type="PANTHER" id="PTHR46552:SF1">
    <property type="entry name" value="NADH-UBIQUINONE OXIDOREDUCTASE CHAIN 2"/>
    <property type="match status" value="1"/>
</dbReference>
<evidence type="ECO:0000256" key="6">
    <source>
        <dbReference type="ARBA" id="ARBA00022660"/>
    </source>
</evidence>
<dbReference type="GO" id="GO:0005743">
    <property type="term" value="C:mitochondrial inner membrane"/>
    <property type="evidence" value="ECO:0007669"/>
    <property type="project" value="UniProtKB-SubCell"/>
</dbReference>
<keyword evidence="9 17" id="KW-1278">Translocase</keyword>
<evidence type="ECO:0000256" key="10">
    <source>
        <dbReference type="ARBA" id="ARBA00022982"/>
    </source>
</evidence>
<proteinExistence type="inferred from homology"/>
<reference evidence="19" key="1">
    <citation type="submission" date="2012-09" db="EMBL/GenBank/DDBJ databases">
        <authorList>
            <person name="Won E.-J."/>
            <person name="Lee J.-S."/>
        </authorList>
    </citation>
    <scope>NUCLEOTIDE SEQUENCE</scope>
</reference>
<comment type="function">
    <text evidence="17">Core subunit of the mitochondrial membrane respiratory chain NADH dehydrogenase (Complex I) which catalyzes electron transfer from NADH through the respiratory chain, using ubiquinone as an electron acceptor. Essential for the catalytic activity and assembly of complex I.</text>
</comment>
<feature type="domain" description="NADH:quinone oxidoreductase/Mrp antiporter transmembrane" evidence="18">
    <location>
        <begin position="22"/>
        <end position="286"/>
    </location>
</feature>
<accession>M1FT08</accession>
<keyword evidence="7 17" id="KW-0812">Transmembrane</keyword>
<evidence type="ECO:0000256" key="1">
    <source>
        <dbReference type="ARBA" id="ARBA00004448"/>
    </source>
</evidence>
<comment type="subcellular location">
    <subcellularLocation>
        <location evidence="1 17">Mitochondrion inner membrane</location>
        <topology evidence="1 17">Multi-pass membrane protein</topology>
    </subcellularLocation>
</comment>
<evidence type="ECO:0000259" key="18">
    <source>
        <dbReference type="Pfam" id="PF00361"/>
    </source>
</evidence>
<dbReference type="EC" id="7.1.1.2" evidence="3 17"/>
<evidence type="ECO:0000256" key="14">
    <source>
        <dbReference type="ARBA" id="ARBA00023128"/>
    </source>
</evidence>
<dbReference type="InterPro" id="IPR050175">
    <property type="entry name" value="Complex_I_Subunit_2"/>
</dbReference>
<evidence type="ECO:0000313" key="19">
    <source>
        <dbReference type="EMBL" id="AFU81107.1"/>
    </source>
</evidence>
<comment type="catalytic activity">
    <reaction evidence="16 17">
        <text>a ubiquinone + NADH + 5 H(+)(in) = a ubiquinol + NAD(+) + 4 H(+)(out)</text>
        <dbReference type="Rhea" id="RHEA:29091"/>
        <dbReference type="Rhea" id="RHEA-COMP:9565"/>
        <dbReference type="Rhea" id="RHEA-COMP:9566"/>
        <dbReference type="ChEBI" id="CHEBI:15378"/>
        <dbReference type="ChEBI" id="CHEBI:16389"/>
        <dbReference type="ChEBI" id="CHEBI:17976"/>
        <dbReference type="ChEBI" id="CHEBI:57540"/>
        <dbReference type="ChEBI" id="CHEBI:57945"/>
        <dbReference type="EC" id="7.1.1.2"/>
    </reaction>
</comment>
<dbReference type="InterPro" id="IPR001750">
    <property type="entry name" value="ND/Mrp_TM"/>
</dbReference>
<evidence type="ECO:0000256" key="11">
    <source>
        <dbReference type="ARBA" id="ARBA00022989"/>
    </source>
</evidence>
<geneLocation type="mitochondrion" evidence="19"/>
<feature type="transmembrane region" description="Helical" evidence="17">
    <location>
        <begin position="146"/>
        <end position="165"/>
    </location>
</feature>
<evidence type="ECO:0000256" key="3">
    <source>
        <dbReference type="ARBA" id="ARBA00012944"/>
    </source>
</evidence>
<dbReference type="GO" id="GO:0008137">
    <property type="term" value="F:NADH dehydrogenase (ubiquinone) activity"/>
    <property type="evidence" value="ECO:0007669"/>
    <property type="project" value="UniProtKB-EC"/>
</dbReference>
<feature type="transmembrane region" description="Helical" evidence="17">
    <location>
        <begin position="240"/>
        <end position="260"/>
    </location>
</feature>
<keyword evidence="6 17" id="KW-0679">Respiratory chain</keyword>
<dbReference type="Pfam" id="PF00361">
    <property type="entry name" value="Proton_antipo_M"/>
    <property type="match status" value="1"/>
</dbReference>
<feature type="transmembrane region" description="Helical" evidence="17">
    <location>
        <begin position="56"/>
        <end position="77"/>
    </location>
</feature>
<comment type="similarity">
    <text evidence="2 17">Belongs to the complex I subunit 2 family.</text>
</comment>
<evidence type="ECO:0000256" key="4">
    <source>
        <dbReference type="ARBA" id="ARBA00021008"/>
    </source>
</evidence>
<evidence type="ECO:0000256" key="17">
    <source>
        <dbReference type="RuleBase" id="RU003403"/>
    </source>
</evidence>
<evidence type="ECO:0000256" key="9">
    <source>
        <dbReference type="ARBA" id="ARBA00022967"/>
    </source>
</evidence>
<name>M1FT08_PERNU</name>
<keyword evidence="5" id="KW-0813">Transport</keyword>
<dbReference type="GeneID" id="14841416"/>
<evidence type="ECO:0000256" key="8">
    <source>
        <dbReference type="ARBA" id="ARBA00022792"/>
    </source>
</evidence>
<reference evidence="19" key="2">
    <citation type="journal article" date="2013" name="Mitochondrial DNA">
        <title>Complete mitochondrial genome of the marine polychaete, Perinereis nuntia (Polychaeta, Nereididae).</title>
        <authorList>
            <person name="Won E.J."/>
            <person name="Rhee J.S."/>
            <person name="Shin K.H."/>
            <person name="Lee J.S."/>
        </authorList>
    </citation>
    <scope>NUCLEOTIDE SEQUENCE</scope>
</reference>
<keyword evidence="8 17" id="KW-0999">Mitochondrion inner membrane</keyword>
<dbReference type="EMBL" id="JX644015">
    <property type="protein sequence ID" value="AFU81107.1"/>
    <property type="molecule type" value="Genomic_DNA"/>
</dbReference>
<evidence type="ECO:0000256" key="5">
    <source>
        <dbReference type="ARBA" id="ARBA00022448"/>
    </source>
</evidence>
<organism evidence="19">
    <name type="scientific">Perinereis nuntia</name>
    <name type="common">Polychaete worm</name>
    <name type="synonym">Lycoris nuntia</name>
    <dbReference type="NCBI Taxonomy" id="460893"/>
    <lineage>
        <taxon>Eukaryota</taxon>
        <taxon>Metazoa</taxon>
        <taxon>Spiralia</taxon>
        <taxon>Lophotrochozoa</taxon>
        <taxon>Annelida</taxon>
        <taxon>Polychaeta</taxon>
        <taxon>Errantia</taxon>
        <taxon>Phyllodocida</taxon>
        <taxon>Nereididae</taxon>
        <taxon>Perinereis</taxon>
    </lineage>
</organism>
<dbReference type="RefSeq" id="YP_007624886.1">
    <property type="nucleotide sequence ID" value="NC_020609.1"/>
</dbReference>
<sequence>MTPSTFLFALTLISGTLISLSSTNWLYLWMGMELNLLSFIPLIASSHTLQETEASVKYFIIQAIGSGLMLTAGIMSINPVTLYNFHNLIPIVFFISMIIKLGMAPCHQWLPHVMTSISWSHCMILATWQKVSPFIMMIYIMPRNLYFMIAFIAMLSALIGGIGGLNQTQLRNTTSSPFSLFIYWSYSMNTIYYWMPLNLFVIYFSIYIAISIALMSMLNSNNMMMSKVPNSIVNMSPMSFYMMMIVIFSLGGLPPFLGFIPKWMIINELSSQFMLTLMLTLIAGSLINLFYYFNMTFNFILTFTQLPQLKSPPLWMGVLAILSSFSSLVLIL</sequence>